<evidence type="ECO:0000313" key="9">
    <source>
        <dbReference type="Proteomes" id="UP000603453"/>
    </source>
</evidence>
<dbReference type="GO" id="GO:0009395">
    <property type="term" value="P:phospholipid catabolic process"/>
    <property type="evidence" value="ECO:0007669"/>
    <property type="project" value="TreeGrafter"/>
</dbReference>
<feature type="region of interest" description="Disordered" evidence="6">
    <location>
        <begin position="802"/>
        <end position="821"/>
    </location>
</feature>
<dbReference type="PROSITE" id="PS50035">
    <property type="entry name" value="PLD"/>
    <property type="match status" value="2"/>
</dbReference>
<gene>
    <name evidence="8" type="ORF">INT47_007132</name>
</gene>
<dbReference type="InterPro" id="IPR025202">
    <property type="entry name" value="PLD-like_dom"/>
</dbReference>
<dbReference type="Pfam" id="PF13091">
    <property type="entry name" value="PLDc_2"/>
    <property type="match status" value="1"/>
</dbReference>
<keyword evidence="1" id="KW-0677">Repeat</keyword>
<comment type="catalytic activity">
    <reaction evidence="5">
        <text>a 1,2-diacyl-sn-glycero-3-phosphocholine + H2O = a 1,2-diacyl-sn-glycero-3-phosphate + choline + H(+)</text>
        <dbReference type="Rhea" id="RHEA:14445"/>
        <dbReference type="ChEBI" id="CHEBI:15354"/>
        <dbReference type="ChEBI" id="CHEBI:15377"/>
        <dbReference type="ChEBI" id="CHEBI:15378"/>
        <dbReference type="ChEBI" id="CHEBI:57643"/>
        <dbReference type="ChEBI" id="CHEBI:58608"/>
        <dbReference type="EC" id="3.1.4.4"/>
    </reaction>
</comment>
<evidence type="ECO:0000313" key="8">
    <source>
        <dbReference type="EMBL" id="KAG2197523.1"/>
    </source>
</evidence>
<comment type="similarity">
    <text evidence="5">Belongs to the phospholipase D family.</text>
</comment>
<organism evidence="8 9">
    <name type="scientific">Mucor saturninus</name>
    <dbReference type="NCBI Taxonomy" id="64648"/>
    <lineage>
        <taxon>Eukaryota</taxon>
        <taxon>Fungi</taxon>
        <taxon>Fungi incertae sedis</taxon>
        <taxon>Mucoromycota</taxon>
        <taxon>Mucoromycotina</taxon>
        <taxon>Mucoromycetes</taxon>
        <taxon>Mucorales</taxon>
        <taxon>Mucorineae</taxon>
        <taxon>Mucoraceae</taxon>
        <taxon>Mucor</taxon>
    </lineage>
</organism>
<proteinExistence type="inferred from homology"/>
<dbReference type="InterPro" id="IPR016555">
    <property type="entry name" value="PLipase_D_euk"/>
</dbReference>
<evidence type="ECO:0000256" key="6">
    <source>
        <dbReference type="SAM" id="MobiDB-lite"/>
    </source>
</evidence>
<evidence type="ECO:0000259" key="7">
    <source>
        <dbReference type="PROSITE" id="PS50035"/>
    </source>
</evidence>
<accession>A0A8H7QRP3</accession>
<dbReference type="PANTHER" id="PTHR18896:SF186">
    <property type="entry name" value="PHOSPHOLIPASE D"/>
    <property type="match status" value="1"/>
</dbReference>
<dbReference type="InterPro" id="IPR015679">
    <property type="entry name" value="PLipase_D_fam"/>
</dbReference>
<sequence>MPVFSHFANKVKSKFREKISSVVQSGEDDENEREEEYLAEGHRFDSFAPIRQEAMVKYFIDGHDYCWAVSEAIESAQEVIYIEDWWLSPELYLRRPPAKYPEYRIDQLLKRKAEQGVMIYIVVYKEVELALTLDSAHTKKALQDMHENIVGKLLFFQRHPDHAVGGTFFWSHHEKFVVVDNRIAFLGGIDLCYGRWDTHAHRLADFNTADPSMEIYPGQDYSDARLRDFEQVKEWDMRLIDKTVIPRMPWHDISLCMLGQPVLDVARHFCDRWNFVKQSKSLDKQKAPFLKPPLGGYSSYQSFKIPLESRLLRSYHFEHQTSGIHGSCKVQVLRSSAEWSSGVPLEHSIQNAYIEVIRQAQHYVYIENQFFITATEKGDEDIVKNQIGAAIVDRIIKAHQDQEKFKVFVLIPLMPAFPAELSTKDAATARLIMYYQYISICSGQKSIMEKLKSAGIEPDEYIRFYSLRSYDRINRPTMEETLARDAGFTPHKAGRPLLDNEQEERPVPPAGFVMPGQRKSYQSVASDTIAPDAMSNHRHSVLDEPWVNDGAMQTPRDEAAEKQEVSDYVTEELYIHAKLLIADDRVVIMGSANLNDRSQCGDRDSEIAMITEDKDMIPSRMNGEPYQASRFAATLRRQLWKEHLGLIDEEEIDVVTDAMLPLPVPQLDFTQTKEDHWVMDPLDDDTLIRWNNTAATNTKAFREVFHCVPDDTIVSWSEYHKFYPDPEKINLGHVHDPNMPVHEVRQHLDTVRGHLVEFPTKFLSFEDLQGEAIPFVGGAMQDLLIKPLAAKSLGPLSSNVIRQQQPQQQHNYSSTRPVVTESSMLDSYPRPNLQPTLQSSPGLYSLRSIQSCFNCSGPHSTDFCPC</sequence>
<dbReference type="GO" id="GO:0004630">
    <property type="term" value="F:phospholipase D activity"/>
    <property type="evidence" value="ECO:0007669"/>
    <property type="project" value="UniProtKB-UniRule"/>
</dbReference>
<dbReference type="GO" id="GO:0035556">
    <property type="term" value="P:intracellular signal transduction"/>
    <property type="evidence" value="ECO:0007669"/>
    <property type="project" value="InterPro"/>
</dbReference>
<dbReference type="OrthoDB" id="14911at2759"/>
<name>A0A8H7QRP3_9FUNG</name>
<dbReference type="CDD" id="cd09138">
    <property type="entry name" value="PLDc_vPLD1_2_yPLD_like_1"/>
    <property type="match status" value="1"/>
</dbReference>
<dbReference type="Gene3D" id="3.30.870.10">
    <property type="entry name" value="Endonuclease Chain A"/>
    <property type="match status" value="3"/>
</dbReference>
<dbReference type="CDD" id="cd09141">
    <property type="entry name" value="PLDc_vPLD1_2_yPLD_like_2"/>
    <property type="match status" value="1"/>
</dbReference>
<feature type="compositionally biased region" description="Polar residues" evidence="6">
    <location>
        <begin position="810"/>
        <end position="821"/>
    </location>
</feature>
<feature type="domain" description="PLD phosphodiesterase" evidence="7">
    <location>
        <begin position="168"/>
        <end position="195"/>
    </location>
</feature>
<dbReference type="SMART" id="SM00155">
    <property type="entry name" value="PLDc"/>
    <property type="match status" value="2"/>
</dbReference>
<dbReference type="Pfam" id="PF00614">
    <property type="entry name" value="PLDc"/>
    <property type="match status" value="1"/>
</dbReference>
<dbReference type="Proteomes" id="UP000603453">
    <property type="component" value="Unassembled WGS sequence"/>
</dbReference>
<keyword evidence="9" id="KW-1185">Reference proteome</keyword>
<keyword evidence="2 5" id="KW-0378">Hydrolase</keyword>
<keyword evidence="3 5" id="KW-0442">Lipid degradation</keyword>
<dbReference type="AlphaFoldDB" id="A0A8H7QRP3"/>
<reference evidence="8" key="1">
    <citation type="submission" date="2020-12" db="EMBL/GenBank/DDBJ databases">
        <title>Metabolic potential, ecology and presence of endohyphal bacteria is reflected in genomic diversity of Mucoromycotina.</title>
        <authorList>
            <person name="Muszewska A."/>
            <person name="Okrasinska A."/>
            <person name="Steczkiewicz K."/>
            <person name="Drgas O."/>
            <person name="Orlowska M."/>
            <person name="Perlinska-Lenart U."/>
            <person name="Aleksandrzak-Piekarczyk T."/>
            <person name="Szatraj K."/>
            <person name="Zielenkiewicz U."/>
            <person name="Pilsyk S."/>
            <person name="Malc E."/>
            <person name="Mieczkowski P."/>
            <person name="Kruszewska J.S."/>
            <person name="Biernat P."/>
            <person name="Pawlowska J."/>
        </authorList>
    </citation>
    <scope>NUCLEOTIDE SEQUENCE</scope>
    <source>
        <strain evidence="8">WA0000017839</strain>
    </source>
</reference>
<evidence type="ECO:0000256" key="2">
    <source>
        <dbReference type="ARBA" id="ARBA00022801"/>
    </source>
</evidence>
<protein>
    <recommendedName>
        <fullName evidence="5">Phospholipase</fullName>
        <ecNumber evidence="5">3.1.4.4</ecNumber>
    </recommendedName>
</protein>
<dbReference type="EC" id="3.1.4.4" evidence="5"/>
<evidence type="ECO:0000256" key="5">
    <source>
        <dbReference type="PIRNR" id="PIRNR009376"/>
    </source>
</evidence>
<feature type="region of interest" description="Disordered" evidence="6">
    <location>
        <begin position="489"/>
        <end position="515"/>
    </location>
</feature>
<evidence type="ECO:0000256" key="1">
    <source>
        <dbReference type="ARBA" id="ARBA00022737"/>
    </source>
</evidence>
<comment type="caution">
    <text evidence="8">The sequence shown here is derived from an EMBL/GenBank/DDBJ whole genome shotgun (WGS) entry which is preliminary data.</text>
</comment>
<evidence type="ECO:0000256" key="3">
    <source>
        <dbReference type="ARBA" id="ARBA00022963"/>
    </source>
</evidence>
<feature type="domain" description="PLD phosphodiesterase" evidence="7">
    <location>
        <begin position="571"/>
        <end position="598"/>
    </location>
</feature>
<keyword evidence="4" id="KW-0443">Lipid metabolism</keyword>
<dbReference type="SUPFAM" id="SSF56024">
    <property type="entry name" value="Phospholipase D/nuclease"/>
    <property type="match status" value="2"/>
</dbReference>
<dbReference type="EMBL" id="JAEPRD010000127">
    <property type="protein sequence ID" value="KAG2197523.1"/>
    <property type="molecule type" value="Genomic_DNA"/>
</dbReference>
<dbReference type="GO" id="GO:0006654">
    <property type="term" value="P:phosphatidic acid biosynthetic process"/>
    <property type="evidence" value="ECO:0007669"/>
    <property type="project" value="InterPro"/>
</dbReference>
<dbReference type="PIRSF" id="PIRSF009376">
    <property type="entry name" value="Phospholipase_D_euk"/>
    <property type="match status" value="1"/>
</dbReference>
<dbReference type="InterPro" id="IPR001736">
    <property type="entry name" value="PLipase_D/transphosphatidylase"/>
</dbReference>
<dbReference type="PANTHER" id="PTHR18896">
    <property type="entry name" value="PHOSPHOLIPASE D"/>
    <property type="match status" value="1"/>
</dbReference>
<evidence type="ECO:0000256" key="4">
    <source>
        <dbReference type="ARBA" id="ARBA00023098"/>
    </source>
</evidence>